<name>A0AAD5QPZ7_PARTN</name>
<sequence>MTQSGATWALFCGSVHPYPVYYPTAYQSAFYNIHQEDEIAKQQPKQNAKCLKSIVEDECEDESNVKSTGIRTYM</sequence>
<proteinExistence type="predicted"/>
<accession>A0AAD5QPZ7</accession>
<dbReference type="Proteomes" id="UP001196413">
    <property type="component" value="Unassembled WGS sequence"/>
</dbReference>
<keyword evidence="2" id="KW-1185">Reference proteome</keyword>
<reference evidence="1" key="1">
    <citation type="submission" date="2021-06" db="EMBL/GenBank/DDBJ databases">
        <title>Parelaphostrongylus tenuis whole genome reference sequence.</title>
        <authorList>
            <person name="Garwood T.J."/>
            <person name="Larsen P.A."/>
            <person name="Fountain-Jones N.M."/>
            <person name="Garbe J.R."/>
            <person name="Macchietto M.G."/>
            <person name="Kania S.A."/>
            <person name="Gerhold R.W."/>
            <person name="Richards J.E."/>
            <person name="Wolf T.M."/>
        </authorList>
    </citation>
    <scope>NUCLEOTIDE SEQUENCE</scope>
    <source>
        <strain evidence="1">MNPRO001-30</strain>
        <tissue evidence="1">Meninges</tissue>
    </source>
</reference>
<dbReference type="EMBL" id="JAHQIW010003117">
    <property type="protein sequence ID" value="KAJ1357370.1"/>
    <property type="molecule type" value="Genomic_DNA"/>
</dbReference>
<evidence type="ECO:0000313" key="2">
    <source>
        <dbReference type="Proteomes" id="UP001196413"/>
    </source>
</evidence>
<gene>
    <name evidence="1" type="ORF">KIN20_015506</name>
</gene>
<organism evidence="1 2">
    <name type="scientific">Parelaphostrongylus tenuis</name>
    <name type="common">Meningeal worm</name>
    <dbReference type="NCBI Taxonomy" id="148309"/>
    <lineage>
        <taxon>Eukaryota</taxon>
        <taxon>Metazoa</taxon>
        <taxon>Ecdysozoa</taxon>
        <taxon>Nematoda</taxon>
        <taxon>Chromadorea</taxon>
        <taxon>Rhabditida</taxon>
        <taxon>Rhabditina</taxon>
        <taxon>Rhabditomorpha</taxon>
        <taxon>Strongyloidea</taxon>
        <taxon>Metastrongylidae</taxon>
        <taxon>Parelaphostrongylus</taxon>
    </lineage>
</organism>
<comment type="caution">
    <text evidence="1">The sequence shown here is derived from an EMBL/GenBank/DDBJ whole genome shotgun (WGS) entry which is preliminary data.</text>
</comment>
<protein>
    <submittedName>
        <fullName evidence="1">Uncharacterized protein</fullName>
    </submittedName>
</protein>
<evidence type="ECO:0000313" key="1">
    <source>
        <dbReference type="EMBL" id="KAJ1357370.1"/>
    </source>
</evidence>
<dbReference type="AlphaFoldDB" id="A0AAD5QPZ7"/>